<organism evidence="1 2">
    <name type="scientific">Brasilonema sennae CENA114</name>
    <dbReference type="NCBI Taxonomy" id="415709"/>
    <lineage>
        <taxon>Bacteria</taxon>
        <taxon>Bacillati</taxon>
        <taxon>Cyanobacteriota</taxon>
        <taxon>Cyanophyceae</taxon>
        <taxon>Nostocales</taxon>
        <taxon>Scytonemataceae</taxon>
        <taxon>Brasilonema</taxon>
        <taxon>Bromeliae group (in: Brasilonema)</taxon>
    </lineage>
</organism>
<dbReference type="Proteomes" id="UP000503129">
    <property type="component" value="Chromosome"/>
</dbReference>
<proteinExistence type="predicted"/>
<dbReference type="KEGG" id="bsen:DP114_18865"/>
<dbReference type="AlphaFoldDB" id="A0A856MED5"/>
<gene>
    <name evidence="1" type="ORF">DP114_18865</name>
</gene>
<dbReference type="EMBL" id="CP030118">
    <property type="protein sequence ID" value="QDL09685.1"/>
    <property type="molecule type" value="Genomic_DNA"/>
</dbReference>
<keyword evidence="2" id="KW-1185">Reference proteome</keyword>
<dbReference type="RefSeq" id="WP_171976812.1">
    <property type="nucleotide sequence ID" value="NZ_CAWOXK010000001.1"/>
</dbReference>
<evidence type="ECO:0000313" key="1">
    <source>
        <dbReference type="EMBL" id="QDL09685.1"/>
    </source>
</evidence>
<sequence>MITHHCKSVSVSLMSADLPIWSVVETPVTLHQKDRNRFQIVLTAPPVTDCEMTNFFSPESIGSQEQSNADVNTSRRILWFEISPKRVVMTMQGNAQMSYRHIWQQGVSGTTYYWLPNDLQQQNSQQPNKPIRLRNFTRHLTVSGHPLPENLSIEYELWVGDLLVGSYVLNLNIKH</sequence>
<accession>A0A856MED5</accession>
<reference evidence="1 2" key="1">
    <citation type="submission" date="2018-06" db="EMBL/GenBank/DDBJ databases">
        <title>Comparative genomics of Brasilonema spp. strains.</title>
        <authorList>
            <person name="Alvarenga D.O."/>
            <person name="Fiore M.F."/>
            <person name="Varani A.M."/>
        </authorList>
    </citation>
    <scope>NUCLEOTIDE SEQUENCE [LARGE SCALE GENOMIC DNA]</scope>
    <source>
        <strain evidence="1 2">CENA114</strain>
    </source>
</reference>
<protein>
    <submittedName>
        <fullName evidence="1">Uncharacterized protein</fullName>
    </submittedName>
</protein>
<evidence type="ECO:0000313" key="2">
    <source>
        <dbReference type="Proteomes" id="UP000503129"/>
    </source>
</evidence>
<name>A0A856MED5_9CYAN</name>